<accession>A0A8E2J8L7</accession>
<evidence type="ECO:0000313" key="3">
    <source>
        <dbReference type="Proteomes" id="UP000250266"/>
    </source>
</evidence>
<dbReference type="InterPro" id="IPR046670">
    <property type="entry name" value="DUF6540"/>
</dbReference>
<dbReference type="AlphaFoldDB" id="A0A8E2J8L7"/>
<sequence>MGNETRYHNVLFVETQADGGGQNFHVTGDLISGMKYENKSGQNPELSRTYHAKTYLGRIRYEDYPVRLDQVLQTVPPPHRQRAFNPKTMATEQIKPDGSFYEVNEEKPPTSSVRGR</sequence>
<dbReference type="Pfam" id="PF20174">
    <property type="entry name" value="DUF6540"/>
    <property type="match status" value="1"/>
</dbReference>
<organism evidence="2 3">
    <name type="scientific">Lepidopterella palustris CBS 459.81</name>
    <dbReference type="NCBI Taxonomy" id="1314670"/>
    <lineage>
        <taxon>Eukaryota</taxon>
        <taxon>Fungi</taxon>
        <taxon>Dikarya</taxon>
        <taxon>Ascomycota</taxon>
        <taxon>Pezizomycotina</taxon>
        <taxon>Dothideomycetes</taxon>
        <taxon>Pleosporomycetidae</taxon>
        <taxon>Mytilinidiales</taxon>
        <taxon>Argynnaceae</taxon>
        <taxon>Lepidopterella</taxon>
    </lineage>
</organism>
<protein>
    <submittedName>
        <fullName evidence="2">Uncharacterized protein</fullName>
    </submittedName>
</protein>
<dbReference type="Proteomes" id="UP000250266">
    <property type="component" value="Unassembled WGS sequence"/>
</dbReference>
<dbReference type="EMBL" id="KV745772">
    <property type="protein sequence ID" value="OCK73454.1"/>
    <property type="molecule type" value="Genomic_DNA"/>
</dbReference>
<feature type="region of interest" description="Disordered" evidence="1">
    <location>
        <begin position="89"/>
        <end position="116"/>
    </location>
</feature>
<name>A0A8E2J8L7_9PEZI</name>
<evidence type="ECO:0000313" key="2">
    <source>
        <dbReference type="EMBL" id="OCK73454.1"/>
    </source>
</evidence>
<evidence type="ECO:0000256" key="1">
    <source>
        <dbReference type="SAM" id="MobiDB-lite"/>
    </source>
</evidence>
<proteinExistence type="predicted"/>
<dbReference type="OrthoDB" id="4135672at2759"/>
<gene>
    <name evidence="2" type="ORF">K432DRAFT_420716</name>
</gene>
<reference evidence="2 3" key="1">
    <citation type="journal article" date="2016" name="Nat. Commun.">
        <title>Ectomycorrhizal ecology is imprinted in the genome of the dominant symbiotic fungus Cenococcum geophilum.</title>
        <authorList>
            <consortium name="DOE Joint Genome Institute"/>
            <person name="Peter M."/>
            <person name="Kohler A."/>
            <person name="Ohm R.A."/>
            <person name="Kuo A."/>
            <person name="Krutzmann J."/>
            <person name="Morin E."/>
            <person name="Arend M."/>
            <person name="Barry K.W."/>
            <person name="Binder M."/>
            <person name="Choi C."/>
            <person name="Clum A."/>
            <person name="Copeland A."/>
            <person name="Grisel N."/>
            <person name="Haridas S."/>
            <person name="Kipfer T."/>
            <person name="LaButti K."/>
            <person name="Lindquist E."/>
            <person name="Lipzen A."/>
            <person name="Maire R."/>
            <person name="Meier B."/>
            <person name="Mihaltcheva S."/>
            <person name="Molinier V."/>
            <person name="Murat C."/>
            <person name="Poggeler S."/>
            <person name="Quandt C.A."/>
            <person name="Sperisen C."/>
            <person name="Tritt A."/>
            <person name="Tisserant E."/>
            <person name="Crous P.W."/>
            <person name="Henrissat B."/>
            <person name="Nehls U."/>
            <person name="Egli S."/>
            <person name="Spatafora J.W."/>
            <person name="Grigoriev I.V."/>
            <person name="Martin F.M."/>
        </authorList>
    </citation>
    <scope>NUCLEOTIDE SEQUENCE [LARGE SCALE GENOMIC DNA]</scope>
    <source>
        <strain evidence="2 3">CBS 459.81</strain>
    </source>
</reference>
<keyword evidence="3" id="KW-1185">Reference proteome</keyword>